<feature type="domain" description="AB hydrolase-1" evidence="1">
    <location>
        <begin position="188"/>
        <end position="244"/>
    </location>
</feature>
<dbReference type="CTD" id="6753847"/>
<evidence type="ECO:0000259" key="1">
    <source>
        <dbReference type="Pfam" id="PF00561"/>
    </source>
</evidence>
<dbReference type="SUPFAM" id="SSF53474">
    <property type="entry name" value="alpha/beta-Hydrolases"/>
    <property type="match status" value="1"/>
</dbReference>
<dbReference type="HOGENOM" id="CLU_020336_50_5_1"/>
<dbReference type="PhylomeDB" id="B3RWR4"/>
<dbReference type="GeneID" id="6753847"/>
<evidence type="ECO:0000313" key="3">
    <source>
        <dbReference type="Proteomes" id="UP000009022"/>
    </source>
</evidence>
<dbReference type="ESTHER" id="triad-b3rwr4">
    <property type="family name" value="Valacyclovir-hydrolase"/>
</dbReference>
<dbReference type="PANTHER" id="PTHR46331">
    <property type="entry name" value="VALACYCLOVIR HYDROLASE"/>
    <property type="match status" value="1"/>
</dbReference>
<reference evidence="2 3" key="1">
    <citation type="journal article" date="2008" name="Nature">
        <title>The Trichoplax genome and the nature of placozoans.</title>
        <authorList>
            <person name="Srivastava M."/>
            <person name="Begovic E."/>
            <person name="Chapman J."/>
            <person name="Putnam N.H."/>
            <person name="Hellsten U."/>
            <person name="Kawashima T."/>
            <person name="Kuo A."/>
            <person name="Mitros T."/>
            <person name="Salamov A."/>
            <person name="Carpenter M.L."/>
            <person name="Signorovitch A.Y."/>
            <person name="Moreno M.A."/>
            <person name="Kamm K."/>
            <person name="Grimwood J."/>
            <person name="Schmutz J."/>
            <person name="Shapiro H."/>
            <person name="Grigoriev I.V."/>
            <person name="Buss L.W."/>
            <person name="Schierwater B."/>
            <person name="Dellaporta S.L."/>
            <person name="Rokhsar D.S."/>
        </authorList>
    </citation>
    <scope>NUCLEOTIDE SEQUENCE [LARGE SCALE GENOMIC DNA]</scope>
    <source>
        <strain evidence="2 3">Grell-BS-1999</strain>
    </source>
</reference>
<evidence type="ECO:0000313" key="2">
    <source>
        <dbReference type="EMBL" id="EDV25175.1"/>
    </source>
</evidence>
<organism evidence="2 3">
    <name type="scientific">Trichoplax adhaerens</name>
    <name type="common">Trichoplax reptans</name>
    <dbReference type="NCBI Taxonomy" id="10228"/>
    <lineage>
        <taxon>Eukaryota</taxon>
        <taxon>Metazoa</taxon>
        <taxon>Placozoa</taxon>
        <taxon>Uniplacotomia</taxon>
        <taxon>Trichoplacea</taxon>
        <taxon>Trichoplacidae</taxon>
        <taxon>Trichoplax</taxon>
    </lineage>
</organism>
<dbReference type="RefSeq" id="XP_002113065.1">
    <property type="nucleotide sequence ID" value="XM_002113029.1"/>
</dbReference>
<dbReference type="Proteomes" id="UP000009022">
    <property type="component" value="Unassembled WGS sequence"/>
</dbReference>
<dbReference type="Pfam" id="PF00561">
    <property type="entry name" value="Abhydrolase_1"/>
    <property type="match status" value="2"/>
</dbReference>
<dbReference type="Gene3D" id="3.40.50.1820">
    <property type="entry name" value="alpha/beta hydrolase"/>
    <property type="match status" value="1"/>
</dbReference>
<sequence length="268" mass="30336">MSSNVISVKTSNMETNIYYSLSGNGEETLVIIPGSIGASDIEFSYLIQDVPDHLRIVTFHLRGLGRSKPPQTRECPLDFYYKDADDCAAIMESLGFEKYSVLGFCDGGVSAMILAAKYPTRVQKLILLATRSYNTEKELAILNQLKNVESDFDPKVLKDYVKVYGDIVTVQQCFTSYLNTHSILLRNAQGLCQSELSKIQSPTLILHGENDPITPVIHAHYQRENIPRSQLYIIPGGHHFIQHQFPDKFVKFLQAYLLQDTVIRWETI</sequence>
<feature type="domain" description="AB hydrolase-1" evidence="1">
    <location>
        <begin position="28"/>
        <end position="169"/>
    </location>
</feature>
<dbReference type="KEGG" id="tad:TRIADDRAFT_56849"/>
<dbReference type="EMBL" id="DS985245">
    <property type="protein sequence ID" value="EDV25175.1"/>
    <property type="molecule type" value="Genomic_DNA"/>
</dbReference>
<keyword evidence="3" id="KW-1185">Reference proteome</keyword>
<dbReference type="OrthoDB" id="19657at2759"/>
<dbReference type="eggNOG" id="KOG2984">
    <property type="taxonomic scope" value="Eukaryota"/>
</dbReference>
<gene>
    <name evidence="2" type="ORF">TRIADDRAFT_56849</name>
</gene>
<protein>
    <recommendedName>
        <fullName evidence="1">AB hydrolase-1 domain-containing protein</fullName>
    </recommendedName>
</protein>
<dbReference type="OMA" id="PKRPYGI"/>
<dbReference type="InParanoid" id="B3RWR4"/>
<dbReference type="AlphaFoldDB" id="B3RWR4"/>
<dbReference type="GO" id="GO:0017171">
    <property type="term" value="F:serine hydrolase activity"/>
    <property type="evidence" value="ECO:0000318"/>
    <property type="project" value="GO_Central"/>
</dbReference>
<dbReference type="InterPro" id="IPR000073">
    <property type="entry name" value="AB_hydrolase_1"/>
</dbReference>
<proteinExistence type="predicted"/>
<dbReference type="InterPro" id="IPR029058">
    <property type="entry name" value="AB_hydrolase_fold"/>
</dbReference>
<dbReference type="PANTHER" id="PTHR46331:SF2">
    <property type="entry name" value="VALACYCLOVIR HYDROLASE"/>
    <property type="match status" value="1"/>
</dbReference>
<accession>B3RWR4</accession>
<name>B3RWR4_TRIAD</name>